<reference evidence="2 3" key="1">
    <citation type="submission" date="2019-03" db="EMBL/GenBank/DDBJ databases">
        <title>Genomic Encyclopedia of Type Strains, Phase IV (KMG-IV): sequencing the most valuable type-strain genomes for metagenomic binning, comparative biology and taxonomic classification.</title>
        <authorList>
            <person name="Goeker M."/>
        </authorList>
    </citation>
    <scope>NUCLEOTIDE SEQUENCE [LARGE SCALE GENOMIC DNA]</scope>
    <source>
        <strain evidence="2 3">DSM 13605</strain>
    </source>
</reference>
<sequence length="165" mass="17752">MGYNSPNGARRALPIPEEGNPMRKMILMAMLATLSLAATAQQHAASPVGKWKTLDDETGKPMTITEIYEAKNGTLAAKITENLGLPANCDKCSGQYKGKPFVGIVTLWDLKPQGDGTWGGGNGYKPSDDRKFTAKSVKLVDGGKKLEVKGCVAFFCKTATWVRVD</sequence>
<proteinExistence type="predicted"/>
<gene>
    <name evidence="2" type="ORF">EDC34_101354</name>
</gene>
<evidence type="ECO:0000313" key="2">
    <source>
        <dbReference type="EMBL" id="TCT26027.1"/>
    </source>
</evidence>
<protein>
    <submittedName>
        <fullName evidence="2">Uncharacterized protein (DUF2147 family)</fullName>
    </submittedName>
</protein>
<dbReference type="PANTHER" id="PTHR36919:SF3">
    <property type="entry name" value="BLL5882 PROTEIN"/>
    <property type="match status" value="1"/>
</dbReference>
<evidence type="ECO:0000259" key="1">
    <source>
        <dbReference type="Pfam" id="PF09917"/>
    </source>
</evidence>
<accession>A0A4R3NBF4</accession>
<keyword evidence="3" id="KW-1185">Reference proteome</keyword>
<dbReference type="AlphaFoldDB" id="A0A4R3NBF4"/>
<feature type="domain" description="DUF2147" evidence="1">
    <location>
        <begin position="49"/>
        <end position="163"/>
    </location>
</feature>
<dbReference type="Gene3D" id="2.40.128.520">
    <property type="match status" value="1"/>
</dbReference>
<organism evidence="2 3">
    <name type="scientific">Thermomonas haemolytica</name>
    <dbReference type="NCBI Taxonomy" id="141949"/>
    <lineage>
        <taxon>Bacteria</taxon>
        <taxon>Pseudomonadati</taxon>
        <taxon>Pseudomonadota</taxon>
        <taxon>Gammaproteobacteria</taxon>
        <taxon>Lysobacterales</taxon>
        <taxon>Lysobacteraceae</taxon>
        <taxon>Thermomonas</taxon>
    </lineage>
</organism>
<comment type="caution">
    <text evidence="2">The sequence shown here is derived from an EMBL/GenBank/DDBJ whole genome shotgun (WGS) entry which is preliminary data.</text>
</comment>
<dbReference type="PANTHER" id="PTHR36919">
    <property type="entry name" value="BLR1215 PROTEIN"/>
    <property type="match status" value="1"/>
</dbReference>
<dbReference type="Proteomes" id="UP000295414">
    <property type="component" value="Unassembled WGS sequence"/>
</dbReference>
<dbReference type="EMBL" id="SMAP01000001">
    <property type="protein sequence ID" value="TCT26027.1"/>
    <property type="molecule type" value="Genomic_DNA"/>
</dbReference>
<dbReference type="Pfam" id="PF09917">
    <property type="entry name" value="DUF2147"/>
    <property type="match status" value="1"/>
</dbReference>
<name>A0A4R3NBF4_9GAMM</name>
<evidence type="ECO:0000313" key="3">
    <source>
        <dbReference type="Proteomes" id="UP000295414"/>
    </source>
</evidence>
<dbReference type="InterPro" id="IPR019223">
    <property type="entry name" value="DUF2147"/>
</dbReference>